<dbReference type="SMART" id="SM00849">
    <property type="entry name" value="Lactamase_B"/>
    <property type="match status" value="1"/>
</dbReference>
<name>A0A512BUQ3_9HYPH</name>
<dbReference type="AlphaFoldDB" id="A0A512BUQ3"/>
<protein>
    <submittedName>
        <fullName evidence="2">MBL fold metallo-hydrolase</fullName>
    </submittedName>
</protein>
<evidence type="ECO:0000313" key="2">
    <source>
        <dbReference type="EMBL" id="GEO15684.1"/>
    </source>
</evidence>
<dbReference type="InterPro" id="IPR001279">
    <property type="entry name" value="Metallo-B-lactamas"/>
</dbReference>
<dbReference type="RefSeq" id="WP_114187793.1">
    <property type="nucleotide sequence ID" value="NZ_BJYU01000046.1"/>
</dbReference>
<comment type="caution">
    <text evidence="2">The sequence shown here is derived from an EMBL/GenBank/DDBJ whole genome shotgun (WGS) entry which is preliminary data.</text>
</comment>
<dbReference type="Proteomes" id="UP000321085">
    <property type="component" value="Unassembled WGS sequence"/>
</dbReference>
<dbReference type="Gene3D" id="3.60.15.10">
    <property type="entry name" value="Ribonuclease Z/Hydroxyacylglutathione hydrolase-like"/>
    <property type="match status" value="1"/>
</dbReference>
<organism evidence="2 3">
    <name type="scientific">Microvirga aerophila</name>
    <dbReference type="NCBI Taxonomy" id="670291"/>
    <lineage>
        <taxon>Bacteria</taxon>
        <taxon>Pseudomonadati</taxon>
        <taxon>Pseudomonadota</taxon>
        <taxon>Alphaproteobacteria</taxon>
        <taxon>Hyphomicrobiales</taxon>
        <taxon>Methylobacteriaceae</taxon>
        <taxon>Microvirga</taxon>
    </lineage>
</organism>
<dbReference type="PANTHER" id="PTHR36839">
    <property type="entry name" value="METALLO-BETA-LACTAMASE FAMILY PROTEIN (AFU_ORTHOLOGUE AFUA_5G12770)"/>
    <property type="match status" value="1"/>
</dbReference>
<evidence type="ECO:0000259" key="1">
    <source>
        <dbReference type="SMART" id="SM00849"/>
    </source>
</evidence>
<gene>
    <name evidence="2" type="ORF">MAE02_33800</name>
</gene>
<keyword evidence="2" id="KW-0378">Hydrolase</keyword>
<accession>A0A512BUQ3</accession>
<dbReference type="EMBL" id="BJYU01000046">
    <property type="protein sequence ID" value="GEO15684.1"/>
    <property type="molecule type" value="Genomic_DNA"/>
</dbReference>
<dbReference type="SUPFAM" id="SSF56281">
    <property type="entry name" value="Metallo-hydrolase/oxidoreductase"/>
    <property type="match status" value="1"/>
</dbReference>
<proteinExistence type="predicted"/>
<dbReference type="GO" id="GO:0016787">
    <property type="term" value="F:hydrolase activity"/>
    <property type="evidence" value="ECO:0007669"/>
    <property type="project" value="UniProtKB-KW"/>
</dbReference>
<reference evidence="2 3" key="1">
    <citation type="submission" date="2019-07" db="EMBL/GenBank/DDBJ databases">
        <title>Whole genome shotgun sequence of Microvirga aerophila NBRC 106136.</title>
        <authorList>
            <person name="Hosoyama A."/>
            <person name="Uohara A."/>
            <person name="Ohji S."/>
            <person name="Ichikawa N."/>
        </authorList>
    </citation>
    <scope>NUCLEOTIDE SEQUENCE [LARGE SCALE GENOMIC DNA]</scope>
    <source>
        <strain evidence="2 3">NBRC 106136</strain>
    </source>
</reference>
<sequence>MTTFICTACGTSYPSADTPPAHCPICEDERQYVPTSGQEWTTPDRLAAQHANAWRMHEKGLFSLYTQPAFAIGQRAFLLQTGSGNILWDCVALIDDATRELVQGLGGLSAIAISHPHYYTRVQDWSRAFGNIPVYLHAADRQWIMRPDPCIELWDGETLEIAPGATLIRAGGHFAGGTVLHWAHPEDGAGVLLSGDIVQVASDVRRVSFLWSYPNMMPLSAKEVLRIRDLLDLWRFERIYGAFHGKDVPRNAKNVIRDSVARYVELLSED</sequence>
<dbReference type="PANTHER" id="PTHR36839:SF1">
    <property type="entry name" value="METALLO-BETA-LACTAMASE FAMILY PROTEIN (AFU_ORTHOLOGUE AFUA_5G12770)"/>
    <property type="match status" value="1"/>
</dbReference>
<dbReference type="InterPro" id="IPR036866">
    <property type="entry name" value="RibonucZ/Hydroxyglut_hydro"/>
</dbReference>
<dbReference type="OrthoDB" id="2373347at2"/>
<evidence type="ECO:0000313" key="3">
    <source>
        <dbReference type="Proteomes" id="UP000321085"/>
    </source>
</evidence>
<feature type="domain" description="Metallo-beta-lactamase" evidence="1">
    <location>
        <begin position="73"/>
        <end position="243"/>
    </location>
</feature>
<keyword evidence="3" id="KW-1185">Reference proteome</keyword>